<dbReference type="GO" id="GO:0004553">
    <property type="term" value="F:hydrolase activity, hydrolyzing O-glycosyl compounds"/>
    <property type="evidence" value="ECO:0007669"/>
    <property type="project" value="InterPro"/>
</dbReference>
<keyword evidence="5 6" id="KW-0472">Membrane</keyword>
<evidence type="ECO:0000256" key="1">
    <source>
        <dbReference type="ARBA" id="ARBA00004141"/>
    </source>
</evidence>
<sequence length="730" mass="78141">MTPAANPDIPAGSDFPLPVAVQSVRQARSLQWLSYPLAYTIGTTVASFMSLGTSLLAPSLLGPAAFGSFALLTSLFQYASKFDLGLSQLADRNLTTGGASSVEHGAEILRANWIIGGFVLLVMVPIAAFGAFISGRLSPFETALAIAGGALGMIANAPVTIFRASGQVWEFSAVALTLQAGMTVPRLAGLVFAGITGCFAVLVLWYGVLAMCFARAGLPSSRRRASIWPLLRTALPLFVFNALWLVYLTANRWIAAALSTPDELGLFAFGANLALVGLGILSTIAQVHYPKLLARIARQSPGACSGLVERQSLFLGIALASIALLAMFTAHPLILRLFPQFEGAAVSTIALAISCISLGLITWIIPMVIALSPTPKRDAALIFAPGFLILIGAMALGDHVAGIAGQAWGCVAAGLVLLACLLARMYLLGIVTGRSALRIYAVQIALVCGLSALALSSSSPRDVMAAIYTRSADAVPPPGWRLAFEDSFSSLQLRHAGSGVWDAQYPWGGRTNPSNGELQYYVDPRPGADTEEVRQLNPFSIESASLVIRARPFARTSSTGMRYASGLLSSARSFSFTYGYAEIRARVPQGRGLWSAFWLAPTDQSWPPEIDIMEVLGHDTRANFVTAHTRRFLRASMSQFRIPTPDLSAAFHTYAVKWTAEELVWYFDGRSVTRMPTPSDMHRPMYMIVNLAVGGSWPGVPDSSTRFPADLRVDRIRVFLPPDASPAAEH</sequence>
<feature type="domain" description="GH16" evidence="7">
    <location>
        <begin position="505"/>
        <end position="724"/>
    </location>
</feature>
<evidence type="ECO:0000256" key="2">
    <source>
        <dbReference type="ARBA" id="ARBA00006865"/>
    </source>
</evidence>
<dbReference type="Proteomes" id="UP000599312">
    <property type="component" value="Unassembled WGS sequence"/>
</dbReference>
<evidence type="ECO:0000313" key="9">
    <source>
        <dbReference type="Proteomes" id="UP000599312"/>
    </source>
</evidence>
<evidence type="ECO:0000256" key="5">
    <source>
        <dbReference type="ARBA" id="ARBA00023136"/>
    </source>
</evidence>
<dbReference type="Pfam" id="PF00722">
    <property type="entry name" value="Glyco_hydro_16"/>
    <property type="match status" value="1"/>
</dbReference>
<feature type="transmembrane region" description="Helical" evidence="6">
    <location>
        <begin position="403"/>
        <end position="427"/>
    </location>
</feature>
<dbReference type="EMBL" id="JADQDO010000006">
    <property type="protein sequence ID" value="MBF9234419.1"/>
    <property type="molecule type" value="Genomic_DNA"/>
</dbReference>
<feature type="transmembrane region" description="Helical" evidence="6">
    <location>
        <begin position="32"/>
        <end position="53"/>
    </location>
</feature>
<dbReference type="CDD" id="cd08023">
    <property type="entry name" value="GH16_laminarinase_like"/>
    <property type="match status" value="1"/>
</dbReference>
<dbReference type="Pfam" id="PF01943">
    <property type="entry name" value="Polysacc_synt"/>
    <property type="match status" value="1"/>
</dbReference>
<comment type="caution">
    <text evidence="8">The sequence shown here is derived from an EMBL/GenBank/DDBJ whole genome shotgun (WGS) entry which is preliminary data.</text>
</comment>
<dbReference type="AlphaFoldDB" id="A0A931BTD6"/>
<feature type="transmembrane region" description="Helical" evidence="6">
    <location>
        <begin position="186"/>
        <end position="213"/>
    </location>
</feature>
<evidence type="ECO:0000256" key="6">
    <source>
        <dbReference type="SAM" id="Phobius"/>
    </source>
</evidence>
<evidence type="ECO:0000313" key="8">
    <source>
        <dbReference type="EMBL" id="MBF9234419.1"/>
    </source>
</evidence>
<dbReference type="RefSeq" id="WP_196272406.1">
    <property type="nucleotide sequence ID" value="NZ_JADQDO010000006.1"/>
</dbReference>
<feature type="transmembrane region" description="Helical" evidence="6">
    <location>
        <begin position="234"/>
        <end position="254"/>
    </location>
</feature>
<evidence type="ECO:0000259" key="7">
    <source>
        <dbReference type="PROSITE" id="PS51762"/>
    </source>
</evidence>
<dbReference type="InterPro" id="IPR002797">
    <property type="entry name" value="Polysacc_synth"/>
</dbReference>
<proteinExistence type="inferred from homology"/>
<name>A0A931BTD6_9HYPH</name>
<feature type="transmembrane region" description="Helical" evidence="6">
    <location>
        <begin position="113"/>
        <end position="132"/>
    </location>
</feature>
<feature type="transmembrane region" description="Helical" evidence="6">
    <location>
        <begin position="266"/>
        <end position="289"/>
    </location>
</feature>
<keyword evidence="4 6" id="KW-1133">Transmembrane helix</keyword>
<accession>A0A931BTD6</accession>
<feature type="transmembrane region" description="Helical" evidence="6">
    <location>
        <begin position="439"/>
        <end position="457"/>
    </location>
</feature>
<dbReference type="InterPro" id="IPR013320">
    <property type="entry name" value="ConA-like_dom_sf"/>
</dbReference>
<reference evidence="8" key="1">
    <citation type="submission" date="2020-11" db="EMBL/GenBank/DDBJ databases">
        <authorList>
            <person name="Kim M.K."/>
        </authorList>
    </citation>
    <scope>NUCLEOTIDE SEQUENCE</scope>
    <source>
        <strain evidence="8">BT350</strain>
    </source>
</reference>
<protein>
    <submittedName>
        <fullName evidence="8">Family 16 glycosylhydrolase</fullName>
    </submittedName>
</protein>
<dbReference type="GO" id="GO:0016020">
    <property type="term" value="C:membrane"/>
    <property type="evidence" value="ECO:0007669"/>
    <property type="project" value="UniProtKB-SubCell"/>
</dbReference>
<dbReference type="PROSITE" id="PS51762">
    <property type="entry name" value="GH16_2"/>
    <property type="match status" value="1"/>
</dbReference>
<evidence type="ECO:0000256" key="3">
    <source>
        <dbReference type="ARBA" id="ARBA00022692"/>
    </source>
</evidence>
<feature type="transmembrane region" description="Helical" evidence="6">
    <location>
        <begin position="346"/>
        <end position="372"/>
    </location>
</feature>
<dbReference type="GO" id="GO:0005975">
    <property type="term" value="P:carbohydrate metabolic process"/>
    <property type="evidence" value="ECO:0007669"/>
    <property type="project" value="InterPro"/>
</dbReference>
<dbReference type="InterPro" id="IPR050546">
    <property type="entry name" value="Glycosyl_Hydrlase_16"/>
</dbReference>
<dbReference type="InterPro" id="IPR000757">
    <property type="entry name" value="Beta-glucanase-like"/>
</dbReference>
<feature type="transmembrane region" description="Helical" evidence="6">
    <location>
        <begin position="144"/>
        <end position="166"/>
    </location>
</feature>
<comment type="subcellular location">
    <subcellularLocation>
        <location evidence="1">Membrane</location>
        <topology evidence="1">Multi-pass membrane protein</topology>
    </subcellularLocation>
</comment>
<dbReference type="PANTHER" id="PTHR10963:SF55">
    <property type="entry name" value="GLYCOSIDE HYDROLASE FAMILY 16 PROTEIN"/>
    <property type="match status" value="1"/>
</dbReference>
<keyword evidence="3 6" id="KW-0812">Transmembrane</keyword>
<dbReference type="PANTHER" id="PTHR10963">
    <property type="entry name" value="GLYCOSYL HYDROLASE-RELATED"/>
    <property type="match status" value="1"/>
</dbReference>
<organism evidence="8 9">
    <name type="scientific">Microvirga alba</name>
    <dbReference type="NCBI Taxonomy" id="2791025"/>
    <lineage>
        <taxon>Bacteria</taxon>
        <taxon>Pseudomonadati</taxon>
        <taxon>Pseudomonadota</taxon>
        <taxon>Alphaproteobacteria</taxon>
        <taxon>Hyphomicrobiales</taxon>
        <taxon>Methylobacteriaceae</taxon>
        <taxon>Microvirga</taxon>
    </lineage>
</organism>
<keyword evidence="9" id="KW-1185">Reference proteome</keyword>
<dbReference type="SUPFAM" id="SSF49899">
    <property type="entry name" value="Concanavalin A-like lectins/glucanases"/>
    <property type="match status" value="1"/>
</dbReference>
<evidence type="ECO:0000256" key="4">
    <source>
        <dbReference type="ARBA" id="ARBA00022989"/>
    </source>
</evidence>
<feature type="transmembrane region" description="Helical" evidence="6">
    <location>
        <begin position="379"/>
        <end position="397"/>
    </location>
</feature>
<comment type="similarity">
    <text evidence="2">Belongs to the glycosyl hydrolase 16 family.</text>
</comment>
<gene>
    <name evidence="8" type="ORF">I2H38_13645</name>
</gene>
<feature type="transmembrane region" description="Helical" evidence="6">
    <location>
        <begin position="313"/>
        <end position="334"/>
    </location>
</feature>
<dbReference type="Gene3D" id="2.60.120.200">
    <property type="match status" value="1"/>
</dbReference>